<sequence>MRLLAALILHLVLAGSYGIQAEELTNENGVDSTTLQDLVSTTDSTTTEQLKIESSTTETEQIVDTTTSTTTAKPPDDELPSSTTADPKSEDNELLTTTSKRPSVPVVPKKPTGSINSFQDVLKRVDDLASGAILGTFEKEEDPNPPPQPSEEDKTKLSHQIRAALKYYKDYRKVAVPGADVPDPFPVPNFSKKMGGTPFSFFNTTMHGMSNYEIVHINTNLEKMQVYIEVFMPRLVVLGNYTAKSWFKKAAGPFNVTIKDVTASGAAALTRDEEGNLIASDSEMDMQFKDGVVDFKNLGLMGSLLQGFLSGAAPILFEAIKPAVMGEINDKIRSDINNRIQIVGRKFAASNATSPLDHAIAETRKYIKDNGYDPYRIQNYVMRKSVVLVNISEFTLTGVSDFYKASDIELSMDNGTLELGLHIATKKVHGRCRWYFALGTRLSRSGWANVTVEYIQTKFYVTQSLDVSQHPVLRKLDINVGKILVDVSGLGRLDIVAETLVNALPDLLRHIIVDAIEIPVTIKAQEILDRIDVKDLLDKNLPELDRIGV</sequence>
<evidence type="ECO:0000256" key="2">
    <source>
        <dbReference type="SAM" id="SignalP"/>
    </source>
</evidence>
<dbReference type="Pfam" id="PF06585">
    <property type="entry name" value="JHBP"/>
    <property type="match status" value="1"/>
</dbReference>
<dbReference type="EMBL" id="GBHO01039482">
    <property type="protein sequence ID" value="JAG04122.1"/>
    <property type="molecule type" value="Transcribed_RNA"/>
</dbReference>
<feature type="signal peptide" evidence="2">
    <location>
        <begin position="1"/>
        <end position="21"/>
    </location>
</feature>
<feature type="region of interest" description="Disordered" evidence="1">
    <location>
        <begin position="135"/>
        <end position="156"/>
    </location>
</feature>
<dbReference type="PANTHER" id="PTHR11008">
    <property type="entry name" value="PROTEIN TAKEOUT-LIKE PROTEIN"/>
    <property type="match status" value="1"/>
</dbReference>
<feature type="compositionally biased region" description="Polar residues" evidence="1">
    <location>
        <begin position="41"/>
        <end position="55"/>
    </location>
</feature>
<dbReference type="InterPro" id="IPR038606">
    <property type="entry name" value="To_sf"/>
</dbReference>
<accession>A0A0A9W8N4</accession>
<gene>
    <name evidence="3" type="primary">Bpi_0</name>
    <name evidence="4" type="synonym">Bpi_1</name>
    <name evidence="3" type="ORF">CM83_40907</name>
    <name evidence="4" type="ORF">CM83_40910</name>
</gene>
<reference evidence="3" key="1">
    <citation type="journal article" date="2014" name="PLoS ONE">
        <title>Transcriptome-Based Identification of ABC Transporters in the Western Tarnished Plant Bug Lygus hesperus.</title>
        <authorList>
            <person name="Hull J.J."/>
            <person name="Chaney K."/>
            <person name="Geib S.M."/>
            <person name="Fabrick J.A."/>
            <person name="Brent C.S."/>
            <person name="Walsh D."/>
            <person name="Lavine L.C."/>
        </authorList>
    </citation>
    <scope>NUCLEOTIDE SEQUENCE</scope>
</reference>
<evidence type="ECO:0000256" key="1">
    <source>
        <dbReference type="SAM" id="MobiDB-lite"/>
    </source>
</evidence>
<dbReference type="AlphaFoldDB" id="A0A0A9W8N4"/>
<dbReference type="GO" id="GO:0008289">
    <property type="term" value="F:lipid binding"/>
    <property type="evidence" value="ECO:0007669"/>
    <property type="project" value="InterPro"/>
</dbReference>
<proteinExistence type="predicted"/>
<name>A0A0A9W8N4_LYGHE</name>
<dbReference type="SUPFAM" id="SSF55394">
    <property type="entry name" value="Bactericidal permeability-increasing protein, BPI"/>
    <property type="match status" value="1"/>
</dbReference>
<reference evidence="3" key="2">
    <citation type="submission" date="2014-07" db="EMBL/GenBank/DDBJ databases">
        <authorList>
            <person name="Hull J."/>
        </authorList>
    </citation>
    <scope>NUCLEOTIDE SEQUENCE</scope>
</reference>
<evidence type="ECO:0000313" key="3">
    <source>
        <dbReference type="EMBL" id="JAG04119.1"/>
    </source>
</evidence>
<feature type="chain" id="PRO_5007389477" evidence="2">
    <location>
        <begin position="22"/>
        <end position="549"/>
    </location>
</feature>
<feature type="compositionally biased region" description="Low complexity" evidence="1">
    <location>
        <begin position="96"/>
        <end position="112"/>
    </location>
</feature>
<dbReference type="InterPro" id="IPR017943">
    <property type="entry name" value="Bactericidal_perm-incr_a/b_dom"/>
</dbReference>
<dbReference type="InterPro" id="IPR038602">
    <property type="entry name" value="Mite_allergen_7_sf"/>
</dbReference>
<dbReference type="SMART" id="SM00700">
    <property type="entry name" value="JHBP"/>
    <property type="match status" value="1"/>
</dbReference>
<dbReference type="InterPro" id="IPR010562">
    <property type="entry name" value="Haemolymph_juvenile_hormone-bd"/>
</dbReference>
<evidence type="ECO:0000313" key="4">
    <source>
        <dbReference type="EMBL" id="JAG04122.1"/>
    </source>
</evidence>
<dbReference type="Gene3D" id="3.15.10.30">
    <property type="entry name" value="Haemolymph juvenile hormone binding protein"/>
    <property type="match status" value="1"/>
</dbReference>
<keyword evidence="2" id="KW-0732">Signal</keyword>
<organism evidence="3">
    <name type="scientific">Lygus hesperus</name>
    <name type="common">Western plant bug</name>
    <dbReference type="NCBI Taxonomy" id="30085"/>
    <lineage>
        <taxon>Eukaryota</taxon>
        <taxon>Metazoa</taxon>
        <taxon>Ecdysozoa</taxon>
        <taxon>Arthropoda</taxon>
        <taxon>Hexapoda</taxon>
        <taxon>Insecta</taxon>
        <taxon>Pterygota</taxon>
        <taxon>Neoptera</taxon>
        <taxon>Paraneoptera</taxon>
        <taxon>Hemiptera</taxon>
        <taxon>Heteroptera</taxon>
        <taxon>Panheteroptera</taxon>
        <taxon>Cimicomorpha</taxon>
        <taxon>Miridae</taxon>
        <taxon>Mirini</taxon>
        <taxon>Lygus</taxon>
    </lineage>
</organism>
<feature type="compositionally biased region" description="Low complexity" evidence="1">
    <location>
        <begin position="56"/>
        <end position="71"/>
    </location>
</feature>
<dbReference type="EMBL" id="GBHO01039485">
    <property type="protein sequence ID" value="JAG04119.1"/>
    <property type="molecule type" value="Transcribed_RNA"/>
</dbReference>
<feature type="region of interest" description="Disordered" evidence="1">
    <location>
        <begin position="41"/>
        <end position="112"/>
    </location>
</feature>
<dbReference type="Gene3D" id="3.15.10.50">
    <property type="match status" value="1"/>
</dbReference>
<dbReference type="PANTHER" id="PTHR11008:SF13">
    <property type="entry name" value="FI04421P"/>
    <property type="match status" value="1"/>
</dbReference>
<protein>
    <submittedName>
        <fullName evidence="3">Bactericidal permeability-increasing protein</fullName>
    </submittedName>
</protein>